<dbReference type="EMBL" id="CP138335">
    <property type="protein sequence ID" value="XBW07734.1"/>
    <property type="molecule type" value="Genomic_DNA"/>
</dbReference>
<accession>A0AAU7V6W0</accession>
<proteinExistence type="predicted"/>
<evidence type="ECO:0000256" key="1">
    <source>
        <dbReference type="SAM" id="MobiDB-lite"/>
    </source>
</evidence>
<protein>
    <submittedName>
        <fullName evidence="2">Uncharacterized protein</fullName>
    </submittedName>
</protein>
<sequence length="365" mass="41137">MQTNQLDNCIIKGDEIDSAFDRQAAIKTVRRIMRQRCSNSRPWRYRVGLQLAGLVLAVVTVGGCTSVAGPESAGVEQSGQSEPVSEPVSEPTKEAGANASRSLTAVSEVVKDRKKWILPTDPYFDLRTFDYQIEHDLWEVRDCMKDAGFDYRVHIDNTRPAPETEQPTGNGRQLFDEEIAAKYGYQLAPDPRMINPVQPDEDVPGYQEKWDECYGQSVVERHKVPEPTQVERDLQKGYQALFRYSGVPQLDEAAARWRECMAPLGIVDLPASPWIPGARPPESLVEAWNWGSGEPASADQIRVAVFDAKCRESSGWFDELYDYEWQIADSFVKAHQKDLDAMKRGRDARVAELNEFIVAHKSGEQ</sequence>
<dbReference type="AlphaFoldDB" id="A0AAU7V6W0"/>
<reference evidence="2" key="1">
    <citation type="submission" date="2023-11" db="EMBL/GenBank/DDBJ databases">
        <title>Scrofimicrobium hongkongense sp. nov., isolated from a patient with peritonitis.</title>
        <authorList>
            <person name="Lao H.Y."/>
            <person name="Wong A.Y.P."/>
            <person name="Ng T.L."/>
            <person name="Wong R.Y.L."/>
            <person name="Yau M.C.Y."/>
            <person name="Lam J.Y.W."/>
            <person name="Siu G.K.H."/>
        </authorList>
    </citation>
    <scope>NUCLEOTIDE SEQUENCE</scope>
    <source>
        <strain evidence="2">R131</strain>
    </source>
</reference>
<dbReference type="KEGG" id="sapp:SAC06_08805"/>
<evidence type="ECO:0000313" key="2">
    <source>
        <dbReference type="EMBL" id="XBW07734.1"/>
    </source>
</evidence>
<feature type="region of interest" description="Disordered" evidence="1">
    <location>
        <begin position="70"/>
        <end position="103"/>
    </location>
</feature>
<gene>
    <name evidence="2" type="ORF">SAC06_08805</name>
</gene>
<name>A0AAU7V6W0_9ACTO</name>
<dbReference type="RefSeq" id="WP_350257936.1">
    <property type="nucleotide sequence ID" value="NZ_CP138335.1"/>
</dbReference>
<organism evidence="2">
    <name type="scientific">Scrofimicrobium appendicitidis</name>
    <dbReference type="NCBI Taxonomy" id="3079930"/>
    <lineage>
        <taxon>Bacteria</taxon>
        <taxon>Bacillati</taxon>
        <taxon>Actinomycetota</taxon>
        <taxon>Actinomycetes</taxon>
        <taxon>Actinomycetales</taxon>
        <taxon>Actinomycetaceae</taxon>
        <taxon>Scrofimicrobium</taxon>
    </lineage>
</organism>